<keyword evidence="4" id="KW-0812">Transmembrane</keyword>
<keyword evidence="10" id="KW-1185">Reference proteome</keyword>
<evidence type="ECO:0000256" key="8">
    <source>
        <dbReference type="ARBA" id="ARBA00023136"/>
    </source>
</evidence>
<sequence length="188" mass="21738">MATGSVGVNQLELDGNIKFAVIRDLYNTKDESDKQFTRRILEEQLESSLESQLSYIIVEPKGIGDETIKWIAVGNFLHKSAVLSGLTCLLLPIITPKRFKMYVIVPLFSLNTLCTLLYNLSWQFDPCCKYQIEKDDNRLEQLHLETLATTSPVVLVHRDDKYRKRLHNIISVLVLSYAGWKCFWYYKS</sequence>
<comment type="function">
    <text evidence="1">Plays a role in mitochondrial morphogenesis.</text>
</comment>
<evidence type="ECO:0000256" key="4">
    <source>
        <dbReference type="ARBA" id="ARBA00022692"/>
    </source>
</evidence>
<dbReference type="InterPro" id="IPR026120">
    <property type="entry name" value="TMEM11"/>
</dbReference>
<evidence type="ECO:0000256" key="5">
    <source>
        <dbReference type="ARBA" id="ARBA00022792"/>
    </source>
</evidence>
<evidence type="ECO:0000313" key="9">
    <source>
        <dbReference type="EnsemblMetazoa" id="CLYHEMP021472.1"/>
    </source>
</evidence>
<keyword evidence="6" id="KW-1133">Transmembrane helix</keyword>
<keyword evidence="5" id="KW-0999">Mitochondrion inner membrane</keyword>
<dbReference type="AlphaFoldDB" id="A0A7M5XE38"/>
<protein>
    <submittedName>
        <fullName evidence="9">Uncharacterized protein</fullName>
    </submittedName>
</protein>
<evidence type="ECO:0000256" key="2">
    <source>
        <dbReference type="ARBA" id="ARBA00004448"/>
    </source>
</evidence>
<dbReference type="GO" id="GO:0005743">
    <property type="term" value="C:mitochondrial inner membrane"/>
    <property type="evidence" value="ECO:0007669"/>
    <property type="project" value="UniProtKB-SubCell"/>
</dbReference>
<keyword evidence="8" id="KW-0472">Membrane</keyword>
<dbReference type="Pfam" id="PF14972">
    <property type="entry name" value="Mito_morph_reg"/>
    <property type="match status" value="1"/>
</dbReference>
<dbReference type="Proteomes" id="UP000594262">
    <property type="component" value="Unplaced"/>
</dbReference>
<accession>A0A7M5XE38</accession>
<evidence type="ECO:0000256" key="7">
    <source>
        <dbReference type="ARBA" id="ARBA00023128"/>
    </source>
</evidence>
<name>A0A7M5XE38_9CNID</name>
<keyword evidence="7" id="KW-0496">Mitochondrion</keyword>
<dbReference type="EnsemblMetazoa" id="CLYHEMT021472.1">
    <property type="protein sequence ID" value="CLYHEMP021472.1"/>
    <property type="gene ID" value="CLYHEMG021472"/>
</dbReference>
<evidence type="ECO:0000256" key="1">
    <source>
        <dbReference type="ARBA" id="ARBA00002812"/>
    </source>
</evidence>
<dbReference type="PANTHER" id="PTHR15099:SF2">
    <property type="entry name" value="TRANSMEMBRANE PROTEIN 11, MITOCHONDRIAL"/>
    <property type="match status" value="1"/>
</dbReference>
<proteinExistence type="inferred from homology"/>
<evidence type="ECO:0000256" key="6">
    <source>
        <dbReference type="ARBA" id="ARBA00022989"/>
    </source>
</evidence>
<evidence type="ECO:0000256" key="3">
    <source>
        <dbReference type="ARBA" id="ARBA00006060"/>
    </source>
</evidence>
<dbReference type="GO" id="GO:0007007">
    <property type="term" value="P:inner mitochondrial membrane organization"/>
    <property type="evidence" value="ECO:0007669"/>
    <property type="project" value="TreeGrafter"/>
</dbReference>
<evidence type="ECO:0000313" key="10">
    <source>
        <dbReference type="Proteomes" id="UP000594262"/>
    </source>
</evidence>
<reference evidence="9" key="1">
    <citation type="submission" date="2021-01" db="UniProtKB">
        <authorList>
            <consortium name="EnsemblMetazoa"/>
        </authorList>
    </citation>
    <scope>IDENTIFICATION</scope>
</reference>
<dbReference type="PANTHER" id="PTHR15099">
    <property type="entry name" value="PROTEIN PM1"/>
    <property type="match status" value="1"/>
</dbReference>
<comment type="similarity">
    <text evidence="3">Belongs to the TMEM11 family.</text>
</comment>
<comment type="subcellular location">
    <subcellularLocation>
        <location evidence="2">Mitochondrion inner membrane</location>
        <topology evidence="2">Multi-pass membrane protein</topology>
    </subcellularLocation>
</comment>
<dbReference type="OrthoDB" id="9970856at2759"/>
<organism evidence="9 10">
    <name type="scientific">Clytia hemisphaerica</name>
    <dbReference type="NCBI Taxonomy" id="252671"/>
    <lineage>
        <taxon>Eukaryota</taxon>
        <taxon>Metazoa</taxon>
        <taxon>Cnidaria</taxon>
        <taxon>Hydrozoa</taxon>
        <taxon>Hydroidolina</taxon>
        <taxon>Leptothecata</taxon>
        <taxon>Obeliida</taxon>
        <taxon>Clytiidae</taxon>
        <taxon>Clytia</taxon>
    </lineage>
</organism>